<name>A0ABW2CHG6_9ACTN</name>
<proteinExistence type="predicted"/>
<reference evidence="2" key="1">
    <citation type="journal article" date="2019" name="Int. J. Syst. Evol. Microbiol.">
        <title>The Global Catalogue of Microorganisms (GCM) 10K type strain sequencing project: providing services to taxonomists for standard genome sequencing and annotation.</title>
        <authorList>
            <consortium name="The Broad Institute Genomics Platform"/>
            <consortium name="The Broad Institute Genome Sequencing Center for Infectious Disease"/>
            <person name="Wu L."/>
            <person name="Ma J."/>
        </authorList>
    </citation>
    <scope>NUCLEOTIDE SEQUENCE [LARGE SCALE GENOMIC DNA]</scope>
    <source>
        <strain evidence="2">JCM 3369</strain>
    </source>
</reference>
<dbReference type="Proteomes" id="UP001596380">
    <property type="component" value="Unassembled WGS sequence"/>
</dbReference>
<keyword evidence="2" id="KW-1185">Reference proteome</keyword>
<dbReference type="RefSeq" id="WP_160826375.1">
    <property type="nucleotide sequence ID" value="NZ_JBHSXE010000001.1"/>
</dbReference>
<comment type="caution">
    <text evidence="1">The sequence shown here is derived from an EMBL/GenBank/DDBJ whole genome shotgun (WGS) entry which is preliminary data.</text>
</comment>
<protein>
    <submittedName>
        <fullName evidence="1">Uncharacterized protein</fullName>
    </submittedName>
</protein>
<organism evidence="1 2">
    <name type="scientific">Actinomadura yumaensis</name>
    <dbReference type="NCBI Taxonomy" id="111807"/>
    <lineage>
        <taxon>Bacteria</taxon>
        <taxon>Bacillati</taxon>
        <taxon>Actinomycetota</taxon>
        <taxon>Actinomycetes</taxon>
        <taxon>Streptosporangiales</taxon>
        <taxon>Thermomonosporaceae</taxon>
        <taxon>Actinomadura</taxon>
    </lineage>
</organism>
<dbReference type="EMBL" id="JBHSXS010000006">
    <property type="protein sequence ID" value="MFC6880902.1"/>
    <property type="molecule type" value="Genomic_DNA"/>
</dbReference>
<evidence type="ECO:0000313" key="1">
    <source>
        <dbReference type="EMBL" id="MFC6880902.1"/>
    </source>
</evidence>
<gene>
    <name evidence="1" type="ORF">ACFQKB_14130</name>
</gene>
<sequence>MAKESIEVVREGGARGERGLVAALAAELAGLLERHLHDCGAEPARTPVAMVVGAYVRSRVESFLTAAEARGARMLPSTSLGLEPVRLLQPFVERTGWHGPCYAICTPGADTRQAERWAAAAGRPALVVTVSPEPGRFVLDVTLVGPA</sequence>
<accession>A0ABW2CHG6</accession>
<evidence type="ECO:0000313" key="2">
    <source>
        <dbReference type="Proteomes" id="UP001596380"/>
    </source>
</evidence>